<keyword evidence="4" id="KW-0378">Hydrolase</keyword>
<evidence type="ECO:0000313" key="9">
    <source>
        <dbReference type="Proteomes" id="UP000188235"/>
    </source>
</evidence>
<name>A0A1Q2D2I1_9ACTN</name>
<organism evidence="8 9">
    <name type="scientific">Tessaracoccus flavescens</name>
    <dbReference type="NCBI Taxonomy" id="399497"/>
    <lineage>
        <taxon>Bacteria</taxon>
        <taxon>Bacillati</taxon>
        <taxon>Actinomycetota</taxon>
        <taxon>Actinomycetes</taxon>
        <taxon>Propionibacteriales</taxon>
        <taxon>Propionibacteriaceae</taxon>
        <taxon>Tessaracoccus</taxon>
    </lineage>
</organism>
<dbReference type="KEGG" id="tfa:BW733_04980"/>
<dbReference type="PANTHER" id="PTHR12992">
    <property type="entry name" value="NUDIX HYDROLASE"/>
    <property type="match status" value="1"/>
</dbReference>
<gene>
    <name evidence="8" type="ORF">BW733_04980</name>
</gene>
<reference evidence="8 9" key="1">
    <citation type="journal article" date="2008" name="Int. J. Syst. Evol. Microbiol.">
        <title>Tessaracoccus flavescens sp. nov., isolated from marine sediment.</title>
        <authorList>
            <person name="Lee D.W."/>
            <person name="Lee S.D."/>
        </authorList>
    </citation>
    <scope>NUCLEOTIDE SEQUENCE [LARGE SCALE GENOMIC DNA]</scope>
    <source>
        <strain evidence="8 9">SST-39T</strain>
    </source>
</reference>
<dbReference type="InterPro" id="IPR015797">
    <property type="entry name" value="NUDIX_hydrolase-like_dom_sf"/>
</dbReference>
<evidence type="ECO:0000256" key="2">
    <source>
        <dbReference type="ARBA" id="ARBA00001946"/>
    </source>
</evidence>
<dbReference type="CDD" id="cd03426">
    <property type="entry name" value="NUDIX_CoAse_Nudt7"/>
    <property type="match status" value="1"/>
</dbReference>
<dbReference type="Proteomes" id="UP000188235">
    <property type="component" value="Chromosome"/>
</dbReference>
<keyword evidence="6" id="KW-0464">Manganese</keyword>
<dbReference type="Gene3D" id="3.90.79.10">
    <property type="entry name" value="Nucleoside Triphosphate Pyrophosphohydrolase"/>
    <property type="match status" value="1"/>
</dbReference>
<dbReference type="PANTHER" id="PTHR12992:SF11">
    <property type="entry name" value="MITOCHONDRIAL COENZYME A DIPHOSPHATASE NUDT8"/>
    <property type="match status" value="1"/>
</dbReference>
<evidence type="ECO:0000256" key="4">
    <source>
        <dbReference type="ARBA" id="ARBA00022801"/>
    </source>
</evidence>
<dbReference type="Pfam" id="PF00293">
    <property type="entry name" value="NUDIX"/>
    <property type="match status" value="1"/>
</dbReference>
<dbReference type="InterPro" id="IPR000086">
    <property type="entry name" value="NUDIX_hydrolase_dom"/>
</dbReference>
<evidence type="ECO:0000256" key="1">
    <source>
        <dbReference type="ARBA" id="ARBA00001936"/>
    </source>
</evidence>
<dbReference type="SUPFAM" id="SSF55811">
    <property type="entry name" value="Nudix"/>
    <property type="match status" value="1"/>
</dbReference>
<dbReference type="InterPro" id="IPR045121">
    <property type="entry name" value="CoAse"/>
</dbReference>
<comment type="cofactor">
    <cofactor evidence="1">
        <name>Mn(2+)</name>
        <dbReference type="ChEBI" id="CHEBI:29035"/>
    </cofactor>
</comment>
<evidence type="ECO:0000256" key="6">
    <source>
        <dbReference type="ARBA" id="ARBA00023211"/>
    </source>
</evidence>
<dbReference type="PROSITE" id="PS51462">
    <property type="entry name" value="NUDIX"/>
    <property type="match status" value="1"/>
</dbReference>
<evidence type="ECO:0000313" key="8">
    <source>
        <dbReference type="EMBL" id="AQP52473.1"/>
    </source>
</evidence>
<comment type="cofactor">
    <cofactor evidence="2">
        <name>Mg(2+)</name>
        <dbReference type="ChEBI" id="CHEBI:18420"/>
    </cofactor>
</comment>
<evidence type="ECO:0000256" key="3">
    <source>
        <dbReference type="ARBA" id="ARBA00022723"/>
    </source>
</evidence>
<proteinExistence type="predicted"/>
<keyword evidence="3" id="KW-0479">Metal-binding</keyword>
<dbReference type="EMBL" id="CP019607">
    <property type="protein sequence ID" value="AQP52473.1"/>
    <property type="molecule type" value="Genomic_DNA"/>
</dbReference>
<dbReference type="STRING" id="399497.BW733_04980"/>
<protein>
    <recommendedName>
        <fullName evidence="7">Nudix hydrolase domain-containing protein</fullName>
    </recommendedName>
</protein>
<dbReference type="GO" id="GO:0046872">
    <property type="term" value="F:metal ion binding"/>
    <property type="evidence" value="ECO:0007669"/>
    <property type="project" value="UniProtKB-KW"/>
</dbReference>
<dbReference type="GO" id="GO:0010945">
    <property type="term" value="F:coenzyme A diphosphatase activity"/>
    <property type="evidence" value="ECO:0007669"/>
    <property type="project" value="InterPro"/>
</dbReference>
<evidence type="ECO:0000256" key="5">
    <source>
        <dbReference type="ARBA" id="ARBA00022842"/>
    </source>
</evidence>
<dbReference type="AlphaFoldDB" id="A0A1Q2D2I1"/>
<keyword evidence="9" id="KW-1185">Reference proteome</keyword>
<evidence type="ECO:0000259" key="7">
    <source>
        <dbReference type="PROSITE" id="PS51462"/>
    </source>
</evidence>
<accession>A0A1Q2D2I1</accession>
<keyword evidence="5" id="KW-0460">Magnesium</keyword>
<feature type="domain" description="Nudix hydrolase" evidence="7">
    <location>
        <begin position="23"/>
        <end position="160"/>
    </location>
</feature>
<sequence length="202" mass="22077">MERALREGPVPRSIGLDRSPRGERHAAVLMLFTDDADPELTFVTRAETLRKHPGQMALPGGRVEPGDTTRAHTALREANEEIGLVADAVSVLGELPPLWVPASRFDVTTVLGVWEGGTPLEPVDPAETGAVHCYRVSDLASEAVRVTASHPTGFLSPAFVFGDQFIWGLTAHLVDWVLELGGWARPWDADRIVEIPARYLRD</sequence>